<feature type="region of interest" description="Disordered" evidence="6">
    <location>
        <begin position="465"/>
        <end position="485"/>
    </location>
</feature>
<evidence type="ECO:0000256" key="6">
    <source>
        <dbReference type="SAM" id="MobiDB-lite"/>
    </source>
</evidence>
<evidence type="ECO:0000313" key="9">
    <source>
        <dbReference type="Proteomes" id="UP000076738"/>
    </source>
</evidence>
<evidence type="ECO:0000256" key="2">
    <source>
        <dbReference type="ARBA" id="ARBA00022630"/>
    </source>
</evidence>
<protein>
    <submittedName>
        <fullName evidence="8">FAD/NAD(P)-binding domain-containing protein</fullName>
    </submittedName>
</protein>
<evidence type="ECO:0000256" key="3">
    <source>
        <dbReference type="ARBA" id="ARBA00022827"/>
    </source>
</evidence>
<reference evidence="8 9" key="1">
    <citation type="journal article" date="2016" name="Mol. Biol. Evol.">
        <title>Comparative Genomics of Early-Diverging Mushroom-Forming Fungi Provides Insights into the Origins of Lignocellulose Decay Capabilities.</title>
        <authorList>
            <person name="Nagy L.G."/>
            <person name="Riley R."/>
            <person name="Tritt A."/>
            <person name="Adam C."/>
            <person name="Daum C."/>
            <person name="Floudas D."/>
            <person name="Sun H."/>
            <person name="Yadav J.S."/>
            <person name="Pangilinan J."/>
            <person name="Larsson K.H."/>
            <person name="Matsuura K."/>
            <person name="Barry K."/>
            <person name="Labutti K."/>
            <person name="Kuo R."/>
            <person name="Ohm R.A."/>
            <person name="Bhattacharya S.S."/>
            <person name="Shirouzu T."/>
            <person name="Yoshinaga Y."/>
            <person name="Martin F.M."/>
            <person name="Grigoriev I.V."/>
            <person name="Hibbett D.S."/>
        </authorList>
    </citation>
    <scope>NUCLEOTIDE SEQUENCE [LARGE SCALE GENOMIC DNA]</scope>
    <source>
        <strain evidence="8 9">TUFC12733</strain>
    </source>
</reference>
<keyword evidence="4" id="KW-0560">Oxidoreductase</keyword>
<dbReference type="InterPro" id="IPR002938">
    <property type="entry name" value="FAD-bd"/>
</dbReference>
<feature type="domain" description="FAD-binding" evidence="7">
    <location>
        <begin position="50"/>
        <end position="398"/>
    </location>
</feature>
<dbReference type="GO" id="GO:0004497">
    <property type="term" value="F:monooxygenase activity"/>
    <property type="evidence" value="ECO:0007669"/>
    <property type="project" value="UniProtKB-KW"/>
</dbReference>
<dbReference type="PRINTS" id="PR00420">
    <property type="entry name" value="RNGMNOXGNASE"/>
</dbReference>
<dbReference type="Gene3D" id="3.50.50.60">
    <property type="entry name" value="FAD/NAD(P)-binding domain"/>
    <property type="match status" value="1"/>
</dbReference>
<dbReference type="InterPro" id="IPR050493">
    <property type="entry name" value="FAD-dep_Monooxygenase_BioMet"/>
</dbReference>
<evidence type="ECO:0000259" key="7">
    <source>
        <dbReference type="Pfam" id="PF01494"/>
    </source>
</evidence>
<comment type="similarity">
    <text evidence="1">Belongs to the paxM FAD-dependent monooxygenase family.</text>
</comment>
<keyword evidence="2" id="KW-0285">Flavoprotein</keyword>
<dbReference type="GO" id="GO:0071949">
    <property type="term" value="F:FAD binding"/>
    <property type="evidence" value="ECO:0007669"/>
    <property type="project" value="InterPro"/>
</dbReference>
<name>A0A167HCN8_CALVF</name>
<feature type="compositionally biased region" description="Polar residues" evidence="6">
    <location>
        <begin position="8"/>
        <end position="17"/>
    </location>
</feature>
<dbReference type="InterPro" id="IPR036188">
    <property type="entry name" value="FAD/NAD-bd_sf"/>
</dbReference>
<dbReference type="OrthoDB" id="9993796at2759"/>
<dbReference type="STRING" id="1330018.A0A167HCN8"/>
<keyword evidence="3" id="KW-0274">FAD</keyword>
<feature type="region of interest" description="Disordered" evidence="6">
    <location>
        <begin position="431"/>
        <end position="450"/>
    </location>
</feature>
<evidence type="ECO:0000313" key="8">
    <source>
        <dbReference type="EMBL" id="KZO91484.1"/>
    </source>
</evidence>
<sequence length="485" mass="52621">MATPETVAPTTNGTNGTHPEFVPADSGASALKVGENVTLYDGRTAPIRLRILIVGCGLGGLAAAFALQKAGHECTILEQAPAIGEVGAGIQVTPNVSRILLSWGLGPQLERTAVIPQAIVFRRWQTGERVGYTRWGDLMLQDHGAPYCHIHRADFHRMLDDLASGAGVQIRLGAAVTAIDADAPAVTLRSGETLACDLLIGADGVKSMIRQVIVGAPDAPVATGDAAYRATIPTSAMLSEEDLRGFVEEPEMTAWMGPGRHIMGYCIRGKKEYNLVLLHPDDGSVESWTAEGSADKMRADFEGWEPRIQKLLGLVPSTLKWKLMDRGPLETWIHPSGRVVLLGDSCHPMLPYRAQGAAMAVEDAAVLGSLLSHISSPTQIPFFLRAYEQLRHARCTDTQAQARLNQKIFHLPDGAAQRERDEDMRQAMEAEFSGQAGEAEGNQNQWADKKKSRLQFGYDAEGVAEGWWREEGQGELESEEREGTV</sequence>
<dbReference type="Pfam" id="PF01494">
    <property type="entry name" value="FAD_binding_3"/>
    <property type="match status" value="1"/>
</dbReference>
<feature type="compositionally biased region" description="Acidic residues" evidence="6">
    <location>
        <begin position="473"/>
        <end position="485"/>
    </location>
</feature>
<dbReference type="PANTHER" id="PTHR13789:SF147">
    <property type="entry name" value="PUTATIVE (AFU_ORTHOLOGUE AFUA_2G01950)-RELATED"/>
    <property type="match status" value="1"/>
</dbReference>
<dbReference type="FunFam" id="3.50.50.60:FF:000115">
    <property type="entry name" value="Salicylate hydroxylase, putative"/>
    <property type="match status" value="1"/>
</dbReference>
<proteinExistence type="inferred from homology"/>
<dbReference type="AlphaFoldDB" id="A0A167HCN8"/>
<accession>A0A167HCN8</accession>
<keyword evidence="5" id="KW-0503">Monooxygenase</keyword>
<dbReference type="EMBL" id="KV417322">
    <property type="protein sequence ID" value="KZO91484.1"/>
    <property type="molecule type" value="Genomic_DNA"/>
</dbReference>
<evidence type="ECO:0000256" key="5">
    <source>
        <dbReference type="ARBA" id="ARBA00023033"/>
    </source>
</evidence>
<dbReference type="Proteomes" id="UP000076738">
    <property type="component" value="Unassembled WGS sequence"/>
</dbReference>
<gene>
    <name evidence="8" type="ORF">CALVIDRAFT_602205</name>
</gene>
<organism evidence="8 9">
    <name type="scientific">Calocera viscosa (strain TUFC12733)</name>
    <dbReference type="NCBI Taxonomy" id="1330018"/>
    <lineage>
        <taxon>Eukaryota</taxon>
        <taxon>Fungi</taxon>
        <taxon>Dikarya</taxon>
        <taxon>Basidiomycota</taxon>
        <taxon>Agaricomycotina</taxon>
        <taxon>Dacrymycetes</taxon>
        <taxon>Dacrymycetales</taxon>
        <taxon>Dacrymycetaceae</taxon>
        <taxon>Calocera</taxon>
    </lineage>
</organism>
<feature type="region of interest" description="Disordered" evidence="6">
    <location>
        <begin position="1"/>
        <end position="23"/>
    </location>
</feature>
<dbReference type="SUPFAM" id="SSF54373">
    <property type="entry name" value="FAD-linked reductases, C-terminal domain"/>
    <property type="match status" value="1"/>
</dbReference>
<evidence type="ECO:0000256" key="1">
    <source>
        <dbReference type="ARBA" id="ARBA00007992"/>
    </source>
</evidence>
<evidence type="ECO:0000256" key="4">
    <source>
        <dbReference type="ARBA" id="ARBA00023002"/>
    </source>
</evidence>
<dbReference type="PANTHER" id="PTHR13789">
    <property type="entry name" value="MONOOXYGENASE"/>
    <property type="match status" value="1"/>
</dbReference>
<keyword evidence="9" id="KW-1185">Reference proteome</keyword>
<dbReference type="SUPFAM" id="SSF51905">
    <property type="entry name" value="FAD/NAD(P)-binding domain"/>
    <property type="match status" value="1"/>
</dbReference>